<dbReference type="PANTHER" id="PTHR16509">
    <property type="match status" value="1"/>
</dbReference>
<dbReference type="EMBL" id="JACHMM010000001">
    <property type="protein sequence ID" value="MBB5788330.1"/>
    <property type="molecule type" value="Genomic_DNA"/>
</dbReference>
<dbReference type="PROSITE" id="PS51318">
    <property type="entry name" value="TAT"/>
    <property type="match status" value="1"/>
</dbReference>
<feature type="domain" description="Calcineurin-like phosphoesterase" evidence="1">
    <location>
        <begin position="43"/>
        <end position="259"/>
    </location>
</feature>
<dbReference type="InterPro" id="IPR029052">
    <property type="entry name" value="Metallo-depent_PP-like"/>
</dbReference>
<dbReference type="SUPFAM" id="SSF56300">
    <property type="entry name" value="Metallo-dependent phosphatases"/>
    <property type="match status" value="1"/>
</dbReference>
<dbReference type="InterPro" id="IPR004843">
    <property type="entry name" value="Calcineurin-like_PHP"/>
</dbReference>
<dbReference type="Gene3D" id="3.60.21.10">
    <property type="match status" value="1"/>
</dbReference>
<dbReference type="Pfam" id="PF00149">
    <property type="entry name" value="Metallophos"/>
    <property type="match status" value="1"/>
</dbReference>
<dbReference type="GO" id="GO:0047734">
    <property type="term" value="F:CDP-glycerol diphosphatase activity"/>
    <property type="evidence" value="ECO:0007669"/>
    <property type="project" value="TreeGrafter"/>
</dbReference>
<accession>A0A7W9GQT2</accession>
<evidence type="ECO:0000259" key="1">
    <source>
        <dbReference type="Pfam" id="PF00149"/>
    </source>
</evidence>
<evidence type="ECO:0000313" key="3">
    <source>
        <dbReference type="Proteomes" id="UP000542813"/>
    </source>
</evidence>
<sequence length="312" mass="34876">MTETTSARLSRRGFLGASAAGAIAVPLALGGTATAAAARDDLFRFGVIADCQYADFPDTGTRYYRSSIAKLAEAVDTFNNADLEFITHLGDFVDRFERSFAELLPTFEKARRAKYHVLGNHDFQLPTAELLDVLDMPAPYYHYRRRDWRFVVLDTNDVSTYANPAGSEKHALAQEMYAELVAAGAPNAQTWNGAVGQEQLAWLRTVLTNARRRGEKVVLSSHHPVFPKNAHNAWNDDELLELIDGFDNVIAYVNGHNHAGNYGFRNGVHYVTFRGMVELDTNAFSIVEVHPDHLRVDGYGREPDRLLPFRSQ</sequence>
<evidence type="ECO:0000313" key="2">
    <source>
        <dbReference type="EMBL" id="MBB5788330.1"/>
    </source>
</evidence>
<gene>
    <name evidence="2" type="ORF">HD601_002905</name>
</gene>
<comment type="caution">
    <text evidence="2">The sequence shown here is derived from an EMBL/GenBank/DDBJ whole genome shotgun (WGS) entry which is preliminary data.</text>
</comment>
<dbReference type="GO" id="GO:0008663">
    <property type="term" value="F:2',3'-cyclic-nucleotide 2'-phosphodiesterase activity"/>
    <property type="evidence" value="ECO:0007669"/>
    <property type="project" value="TreeGrafter"/>
</dbReference>
<dbReference type="Proteomes" id="UP000542813">
    <property type="component" value="Unassembled WGS sequence"/>
</dbReference>
<protein>
    <submittedName>
        <fullName evidence="2">3',5'-cyclic AMP phosphodiesterase CpdA</fullName>
    </submittedName>
</protein>
<proteinExistence type="predicted"/>
<keyword evidence="3" id="KW-1185">Reference proteome</keyword>
<dbReference type="InterPro" id="IPR006311">
    <property type="entry name" value="TAT_signal"/>
</dbReference>
<organism evidence="2 3">
    <name type="scientific">Jiangella mangrovi</name>
    <dbReference type="NCBI Taxonomy" id="1524084"/>
    <lineage>
        <taxon>Bacteria</taxon>
        <taxon>Bacillati</taxon>
        <taxon>Actinomycetota</taxon>
        <taxon>Actinomycetes</taxon>
        <taxon>Jiangellales</taxon>
        <taxon>Jiangellaceae</taxon>
        <taxon>Jiangella</taxon>
    </lineage>
</organism>
<dbReference type="GO" id="GO:0047631">
    <property type="term" value="F:ADP-ribose diphosphatase activity"/>
    <property type="evidence" value="ECO:0007669"/>
    <property type="project" value="TreeGrafter"/>
</dbReference>
<dbReference type="PANTHER" id="PTHR16509:SF8">
    <property type="entry name" value="MANGANESE-DEPENDENT ADP-RIBOSE_CDP-ALCOHOL DIPHOSPHATASE"/>
    <property type="match status" value="1"/>
</dbReference>
<dbReference type="GO" id="GO:0030145">
    <property type="term" value="F:manganese ion binding"/>
    <property type="evidence" value="ECO:0007669"/>
    <property type="project" value="TreeGrafter"/>
</dbReference>
<dbReference type="RefSeq" id="WP_184822941.1">
    <property type="nucleotide sequence ID" value="NZ_JACHMM010000001.1"/>
</dbReference>
<reference evidence="2 3" key="1">
    <citation type="submission" date="2020-08" db="EMBL/GenBank/DDBJ databases">
        <title>Sequencing the genomes of 1000 actinobacteria strains.</title>
        <authorList>
            <person name="Klenk H.-P."/>
        </authorList>
    </citation>
    <scope>NUCLEOTIDE SEQUENCE [LARGE SCALE GENOMIC DNA]</scope>
    <source>
        <strain evidence="2 3">DSM 102122</strain>
    </source>
</reference>
<dbReference type="AlphaFoldDB" id="A0A7W9GQT2"/>
<name>A0A7W9GQT2_9ACTN</name>